<dbReference type="OrthoDB" id="9796578at2"/>
<protein>
    <recommendedName>
        <fullName evidence="2 4">Cell division topological specificity factor</fullName>
    </recommendedName>
</protein>
<dbReference type="EMBL" id="FWXY01000004">
    <property type="protein sequence ID" value="SMC56007.1"/>
    <property type="molecule type" value="Genomic_DNA"/>
</dbReference>
<proteinExistence type="inferred from homology"/>
<dbReference type="GO" id="GO:0032955">
    <property type="term" value="P:regulation of division septum assembly"/>
    <property type="evidence" value="ECO:0007669"/>
    <property type="project" value="InterPro"/>
</dbReference>
<keyword evidence="4" id="KW-0131">Cell cycle</keyword>
<evidence type="ECO:0000256" key="4">
    <source>
        <dbReference type="HAMAP-Rule" id="MF_00262"/>
    </source>
</evidence>
<evidence type="ECO:0000256" key="3">
    <source>
        <dbReference type="ARBA" id="ARBA00025265"/>
    </source>
</evidence>
<gene>
    <name evidence="4" type="primary">minE</name>
    <name evidence="5" type="ORF">SAMN02746065_104159</name>
</gene>
<reference evidence="5 6" key="1">
    <citation type="submission" date="2017-04" db="EMBL/GenBank/DDBJ databases">
        <authorList>
            <person name="Afonso C.L."/>
            <person name="Miller P.J."/>
            <person name="Scott M.A."/>
            <person name="Spackman E."/>
            <person name="Goraichik I."/>
            <person name="Dimitrov K.M."/>
            <person name="Suarez D.L."/>
            <person name="Swayne D.E."/>
        </authorList>
    </citation>
    <scope>NUCLEOTIDE SEQUENCE [LARGE SCALE GENOMIC DNA]</scope>
    <source>
        <strain evidence="5 6">DSM 3385</strain>
    </source>
</reference>
<dbReference type="HAMAP" id="MF_00262">
    <property type="entry name" value="MinE"/>
    <property type="match status" value="1"/>
</dbReference>
<dbReference type="Gene3D" id="3.30.1070.10">
    <property type="entry name" value="Cell division topological specificity factor MinE"/>
    <property type="match status" value="1"/>
</dbReference>
<dbReference type="Proteomes" id="UP000192418">
    <property type="component" value="Unassembled WGS sequence"/>
</dbReference>
<dbReference type="NCBIfam" id="TIGR01215">
    <property type="entry name" value="minE"/>
    <property type="match status" value="1"/>
</dbReference>
<dbReference type="STRING" id="1121400.SAMN02746065_104159"/>
<evidence type="ECO:0000313" key="6">
    <source>
        <dbReference type="Proteomes" id="UP000192418"/>
    </source>
</evidence>
<dbReference type="SUPFAM" id="SSF55229">
    <property type="entry name" value="Cell division protein MinE topological specificity domain"/>
    <property type="match status" value="1"/>
</dbReference>
<organism evidence="5 6">
    <name type="scientific">Desulfocicer vacuolatum DSM 3385</name>
    <dbReference type="NCBI Taxonomy" id="1121400"/>
    <lineage>
        <taxon>Bacteria</taxon>
        <taxon>Pseudomonadati</taxon>
        <taxon>Thermodesulfobacteriota</taxon>
        <taxon>Desulfobacteria</taxon>
        <taxon>Desulfobacterales</taxon>
        <taxon>Desulfobacteraceae</taxon>
        <taxon>Desulfocicer</taxon>
    </lineage>
</organism>
<dbReference type="RefSeq" id="WP_084067384.1">
    <property type="nucleotide sequence ID" value="NZ_FWXY01000004.1"/>
</dbReference>
<dbReference type="Pfam" id="PF03776">
    <property type="entry name" value="MinE"/>
    <property type="match status" value="1"/>
</dbReference>
<dbReference type="AlphaFoldDB" id="A0A1W2A5R2"/>
<dbReference type="InterPro" id="IPR005527">
    <property type="entry name" value="MinE"/>
</dbReference>
<comment type="function">
    <text evidence="3 4">Prevents the cell division inhibition by proteins MinC and MinD at internal division sites while permitting inhibition at polar sites. This ensures cell division at the proper site by restricting the formation of a division septum at the midpoint of the long axis of the cell.</text>
</comment>
<evidence type="ECO:0000256" key="1">
    <source>
        <dbReference type="ARBA" id="ARBA00008168"/>
    </source>
</evidence>
<evidence type="ECO:0000313" key="5">
    <source>
        <dbReference type="EMBL" id="SMC56007.1"/>
    </source>
</evidence>
<keyword evidence="6" id="KW-1185">Reference proteome</keyword>
<dbReference type="GO" id="GO:0051301">
    <property type="term" value="P:cell division"/>
    <property type="evidence" value="ECO:0007669"/>
    <property type="project" value="UniProtKB-KW"/>
</dbReference>
<name>A0A1W2A5R2_9BACT</name>
<comment type="similarity">
    <text evidence="1 4">Belongs to the MinE family.</text>
</comment>
<accession>A0A1W2A5R2</accession>
<evidence type="ECO:0000256" key="2">
    <source>
        <dbReference type="ARBA" id="ARBA00020112"/>
    </source>
</evidence>
<sequence>MLNALFKRFTGQTSTKDAAKKRLKFTLVCDQLEVNDSTLKNLQGDIIQVISRYFEIDREALQLEVQRDKEVSALVFNTPILCVKKEIATAVPGNKGGKKSYKKKKK</sequence>
<dbReference type="InterPro" id="IPR036707">
    <property type="entry name" value="MinE_sf"/>
</dbReference>
<keyword evidence="4 5" id="KW-0132">Cell division</keyword>